<evidence type="ECO:0000313" key="1">
    <source>
        <dbReference type="EMBL" id="CAB4012616.1"/>
    </source>
</evidence>
<comment type="caution">
    <text evidence="1">The sequence shown here is derived from an EMBL/GenBank/DDBJ whole genome shotgun (WGS) entry which is preliminary data.</text>
</comment>
<dbReference type="InterPro" id="IPR050951">
    <property type="entry name" value="Retrovirus_Pol_polyprotein"/>
</dbReference>
<sequence length="120" mass="13064">MIQFEEITEVISGDKAGSSSNWNDAHEKAWDSVKKLISAAPVLAYYQPTEQLEIQSDSSQSGLGAALIQNGQPIAYASRALTETESRCAQIEDMLAVVVAVEKFNDNTFGRKTIVHSQTS</sequence>
<dbReference type="Proteomes" id="UP001152795">
    <property type="component" value="Unassembled WGS sequence"/>
</dbReference>
<dbReference type="Pfam" id="PF17919">
    <property type="entry name" value="RT_RNaseH_2"/>
    <property type="match status" value="1"/>
</dbReference>
<organism evidence="1 2">
    <name type="scientific">Paramuricea clavata</name>
    <name type="common">Red gorgonian</name>
    <name type="synonym">Violescent sea-whip</name>
    <dbReference type="NCBI Taxonomy" id="317549"/>
    <lineage>
        <taxon>Eukaryota</taxon>
        <taxon>Metazoa</taxon>
        <taxon>Cnidaria</taxon>
        <taxon>Anthozoa</taxon>
        <taxon>Octocorallia</taxon>
        <taxon>Malacalcyonacea</taxon>
        <taxon>Plexauridae</taxon>
        <taxon>Paramuricea</taxon>
    </lineage>
</organism>
<reference evidence="1" key="1">
    <citation type="submission" date="2020-04" db="EMBL/GenBank/DDBJ databases">
        <authorList>
            <person name="Alioto T."/>
            <person name="Alioto T."/>
            <person name="Gomez Garrido J."/>
        </authorList>
    </citation>
    <scope>NUCLEOTIDE SEQUENCE</scope>
    <source>
        <strain evidence="1">A484AB</strain>
    </source>
</reference>
<gene>
    <name evidence="1" type="ORF">PACLA_8A016542</name>
</gene>
<dbReference type="SUPFAM" id="SSF56672">
    <property type="entry name" value="DNA/RNA polymerases"/>
    <property type="match status" value="1"/>
</dbReference>
<dbReference type="InterPro" id="IPR041577">
    <property type="entry name" value="RT_RNaseH_2"/>
</dbReference>
<dbReference type="PANTHER" id="PTHR37984">
    <property type="entry name" value="PROTEIN CBG26694"/>
    <property type="match status" value="1"/>
</dbReference>
<evidence type="ECO:0000313" key="2">
    <source>
        <dbReference type="Proteomes" id="UP001152795"/>
    </source>
</evidence>
<protein>
    <submittedName>
        <fullName evidence="1">Uncharacterized protein</fullName>
    </submittedName>
</protein>
<keyword evidence="2" id="KW-1185">Reference proteome</keyword>
<dbReference type="AlphaFoldDB" id="A0A7D9ILY6"/>
<dbReference type="EMBL" id="CACRXK020007576">
    <property type="protein sequence ID" value="CAB4012616.1"/>
    <property type="molecule type" value="Genomic_DNA"/>
</dbReference>
<dbReference type="InterPro" id="IPR043502">
    <property type="entry name" value="DNA/RNA_pol_sf"/>
</dbReference>
<name>A0A7D9ILY6_PARCT</name>
<dbReference type="Gene3D" id="3.10.20.370">
    <property type="match status" value="1"/>
</dbReference>
<proteinExistence type="predicted"/>
<dbReference type="OrthoDB" id="5964945at2759"/>
<dbReference type="PANTHER" id="PTHR37984:SF8">
    <property type="entry name" value="CCHC-TYPE DOMAIN-CONTAINING PROTEIN"/>
    <property type="match status" value="1"/>
</dbReference>
<accession>A0A7D9ILY6</accession>